<evidence type="ECO:0000256" key="21">
    <source>
        <dbReference type="ARBA" id="ARBA00029835"/>
    </source>
</evidence>
<sequence length="1167" mass="127800">EGITEVQLIQWFVQPGARVEQFDKLCEVQSDKASVEITSPFDGVIKKLHYDQDDVAKTGKPLVDIDIEGDISDSDAKNLGGDSSGGESANSSFDSSNAEESVREQQIEAEGVTQEDVAEPSVTAKSSDTQTASTQRDGQQQWDKRTLATPAVRHLTKELKVDIADIKGTGKDGRVLKEDVHRHANEQKQPQAPQSTKSIPSKEDRRVPLSPVQNQMFKTMTKSLNIPHFLYSCTANMGNITSLRKTLNASATSKEQKLTHLPFVLKAVSLAFQHHPLLNASLHTQDPKKPELTYRGSHNFGVAVDTPSGLLVPVVKNVQDLSIVEISQQLKQLSEKARSGKLAPGDFSGGSFTVSNIGNIGGGVVSPVISEPQVGILGVGRSKPVPAFDENEVLIRREELVLSWSADHRVVDGAECARCAERSPRTAKAPVSAISSSRAVQKKGIANLASFQVPQINNEPNKHYEKGSADREKLAAAMKSLRQRSPLEVPIVVNGKETKTANVSQQPFPMSHKDSIASWSSASASDVSASIDSALKAKASWESLPFADRAAVFLKAADLVSGKYRYDIMAATMLGQGKNAWQAEIDSAAELCDFFRFNVKYAQELYGQQPVHNSPGVWNRVEYRPLEGFVYAITPFNFTAIAGNLPAAPALMGNVVVWKPSPSAMASNWLVYQILLEAGLPKDVIQFVPGDAVEVTKTVLSHKQFAALHYTGSTAVFRSLYGQIANNVAEGKYQGYPRIIGETGGKNFHLIHHSANVENAVINTVRGAFEYQGQKCSATSRAYWPKSLWDQAKPMLIEETQKLKIGSPESFDNFIGPVIHKGSFDKLSGAIDEAKNDSELDCIVGGKYDGSEGYFIHPTIYETKNPMHPNMQKEFFGPILTVYVYDDTKNPEQAYLDICKTIDQTSDYALTGAIFAQDRMALRTAEENLRNSAGNFYLNCKSTGAVVGQQPFGGARASGTNDKAGSTNLQSSFRSVSYTTSSSLDTIAPYVLEIATMSAQNVAHLPPTPPHEPAKLSRMATSSSTASKPQHKHIWVITGPAGCGKTSVAEHLHSSFQFPYLEGDTFHTAENVKKMREGTPLTDADRWDWLILLREEALKTLAASSDLEGVVVTFSALKRKYRDVFRLATYHNPDVLVHFVFLNASESLLMDRVRARQNHYMKDYMVR</sequence>
<dbReference type="PROSITE" id="PS50968">
    <property type="entry name" value="BIOTINYL_LIPOYL"/>
    <property type="match status" value="1"/>
</dbReference>
<dbReference type="InterPro" id="IPR029510">
    <property type="entry name" value="Ald_DH_CS_GLU"/>
</dbReference>
<dbReference type="UniPathway" id="UPA00792"/>
<dbReference type="AlphaFoldDB" id="A0A3M7C2M2"/>
<dbReference type="InterPro" id="IPR027417">
    <property type="entry name" value="P-loop_NTPase"/>
</dbReference>
<keyword evidence="11" id="KW-0547">Nucleotide-binding</keyword>
<dbReference type="SUPFAM" id="SSF53720">
    <property type="entry name" value="ALDH-like"/>
    <property type="match status" value="1"/>
</dbReference>
<feature type="domain" description="Lipoyl-binding" evidence="32">
    <location>
        <begin position="1"/>
        <end position="66"/>
    </location>
</feature>
<keyword evidence="18" id="KW-0642">Proline metabolism</keyword>
<keyword evidence="16 30" id="KW-0560">Oxidoreductase</keyword>
<dbReference type="GO" id="GO:0045333">
    <property type="term" value="P:cellular respiration"/>
    <property type="evidence" value="ECO:0007669"/>
    <property type="project" value="UniProtKB-ARBA"/>
</dbReference>
<feature type="non-terminal residue" evidence="34">
    <location>
        <position position="1"/>
    </location>
</feature>
<gene>
    <name evidence="34" type="ORF">D0864_15280</name>
</gene>
<keyword evidence="19" id="KW-0496">Mitochondrion</keyword>
<dbReference type="SUPFAM" id="SSF52777">
    <property type="entry name" value="CoA-dependent acyltransferases"/>
    <property type="match status" value="1"/>
</dbReference>
<evidence type="ECO:0000256" key="7">
    <source>
        <dbReference type="ARBA" id="ARBA00009986"/>
    </source>
</evidence>
<accession>A0A3M7C2M2</accession>
<dbReference type="FunFam" id="3.40.605.10:FF:000006">
    <property type="entry name" value="1-pyrroline-5-carboxylate dehydrogenase"/>
    <property type="match status" value="1"/>
</dbReference>
<feature type="region of interest" description="Disordered" evidence="31">
    <location>
        <begin position="68"/>
        <end position="149"/>
    </location>
</feature>
<dbReference type="InterPro" id="IPR016162">
    <property type="entry name" value="Ald_DH_N"/>
</dbReference>
<dbReference type="PROSITE" id="PS51826">
    <property type="entry name" value="PSBD"/>
    <property type="match status" value="1"/>
</dbReference>
<comment type="pathway">
    <text evidence="4">Carbohydrate acid metabolism; D-gluconate degradation.</text>
</comment>
<feature type="compositionally biased region" description="Polar residues" evidence="31">
    <location>
        <begin position="85"/>
        <end position="99"/>
    </location>
</feature>
<proteinExistence type="inferred from homology"/>
<comment type="similarity">
    <text evidence="5">Belongs to the 2-oxoacid dehydrogenase family.</text>
</comment>
<evidence type="ECO:0000256" key="12">
    <source>
        <dbReference type="ARBA" id="ARBA00022777"/>
    </source>
</evidence>
<dbReference type="Pfam" id="PF00171">
    <property type="entry name" value="Aldedh"/>
    <property type="match status" value="1"/>
</dbReference>
<dbReference type="InterPro" id="IPR050485">
    <property type="entry name" value="Proline_metab_enzyme"/>
</dbReference>
<dbReference type="InterPro" id="IPR036625">
    <property type="entry name" value="E3-bd_dom_sf"/>
</dbReference>
<keyword evidence="14" id="KW-0067">ATP-binding</keyword>
<dbReference type="Gene3D" id="3.40.309.10">
    <property type="entry name" value="Aldehyde Dehydrogenase, Chain A, domain 2"/>
    <property type="match status" value="1"/>
</dbReference>
<evidence type="ECO:0000256" key="6">
    <source>
        <dbReference type="ARBA" id="ARBA00008420"/>
    </source>
</evidence>
<dbReference type="GO" id="GO:0005975">
    <property type="term" value="P:carbohydrate metabolic process"/>
    <property type="evidence" value="ECO:0007669"/>
    <property type="project" value="InterPro"/>
</dbReference>
<evidence type="ECO:0000256" key="18">
    <source>
        <dbReference type="ARBA" id="ARBA00023062"/>
    </source>
</evidence>
<protein>
    <recommendedName>
        <fullName evidence="24">Lipoamide acyltransferase component of branched-chain alpha-keto acid dehydrogenase complex, mitochondrial</fullName>
        <ecNumber evidence="9">1.2.1.88</ecNumber>
        <ecNumber evidence="23">2.3.1.168</ecNumber>
        <ecNumber evidence="8">2.7.1.12</ecNumber>
    </recommendedName>
    <alternativeName>
        <fullName evidence="25">Branched-chain alpha-keto acid dehydrogenase complex component E2</fullName>
    </alternativeName>
    <alternativeName>
        <fullName evidence="21">Gluconate kinase</fullName>
    </alternativeName>
    <alternativeName>
        <fullName evidence="22">L-glutamate gamma-semialdehyde dehydrogenase</fullName>
    </alternativeName>
</protein>
<dbReference type="FunFam" id="3.30.559.10:FF:000007">
    <property type="entry name" value="Dihydrolipoamide acetyltransferase component of pyruvate dehydrogenase complex"/>
    <property type="match status" value="1"/>
</dbReference>
<dbReference type="InterPro" id="IPR005931">
    <property type="entry name" value="P5CDH/ALDH4A1"/>
</dbReference>
<dbReference type="InterPro" id="IPR016160">
    <property type="entry name" value="Ald_DH_CS_CYS"/>
</dbReference>
<dbReference type="CDD" id="cd02021">
    <property type="entry name" value="GntK"/>
    <property type="match status" value="1"/>
</dbReference>
<evidence type="ECO:0000256" key="14">
    <source>
        <dbReference type="ARBA" id="ARBA00022840"/>
    </source>
</evidence>
<comment type="pathway">
    <text evidence="3">Amino-acid degradation; L-proline degradation into L-glutamate; L-glutamate from L-proline: step 2/2.</text>
</comment>
<feature type="non-terminal residue" evidence="34">
    <location>
        <position position="1167"/>
    </location>
</feature>
<dbReference type="UniPathway" id="UPA00261">
    <property type="reaction ID" value="UER00374"/>
</dbReference>
<comment type="subcellular location">
    <subcellularLocation>
        <location evidence="2">Mitochondrion matrix</location>
    </subcellularLocation>
</comment>
<dbReference type="PROSITE" id="PS00070">
    <property type="entry name" value="ALDEHYDE_DEHYDR_CYS"/>
    <property type="match status" value="1"/>
</dbReference>
<dbReference type="PANTHER" id="PTHR42862:SF1">
    <property type="entry name" value="DELTA-1-PYRROLINE-5-CARBOXYLATE DEHYDROGENASE 2, ISOFORM A-RELATED"/>
    <property type="match status" value="1"/>
</dbReference>
<dbReference type="GO" id="GO:0010133">
    <property type="term" value="P:L-proline catabolic process to L-glutamate"/>
    <property type="evidence" value="ECO:0007669"/>
    <property type="project" value="UniProtKB-UniPathway"/>
</dbReference>
<dbReference type="InterPro" id="IPR000089">
    <property type="entry name" value="Biotin_lipoyl"/>
</dbReference>
<feature type="active site" evidence="29">
    <location>
        <position position="742"/>
    </location>
</feature>
<dbReference type="SUPFAM" id="SSF51230">
    <property type="entry name" value="Single hybrid motif"/>
    <property type="match status" value="1"/>
</dbReference>
<comment type="caution">
    <text evidence="34">The sequence shown here is derived from an EMBL/GenBank/DDBJ whole genome shotgun (WGS) entry which is preliminary data.</text>
</comment>
<dbReference type="Proteomes" id="UP000269539">
    <property type="component" value="Unassembled WGS sequence"/>
</dbReference>
<evidence type="ECO:0000313" key="35">
    <source>
        <dbReference type="Proteomes" id="UP000269539"/>
    </source>
</evidence>
<keyword evidence="10" id="KW-0808">Transferase</keyword>
<evidence type="ECO:0000256" key="28">
    <source>
        <dbReference type="ARBA" id="ARBA00051775"/>
    </source>
</evidence>
<dbReference type="EC" id="2.3.1.168" evidence="23"/>
<evidence type="ECO:0000256" key="20">
    <source>
        <dbReference type="ARBA" id="ARBA00023315"/>
    </source>
</evidence>
<evidence type="ECO:0000256" key="4">
    <source>
        <dbReference type="ARBA" id="ARBA00004875"/>
    </source>
</evidence>
<evidence type="ECO:0000259" key="32">
    <source>
        <dbReference type="PROSITE" id="PS50968"/>
    </source>
</evidence>
<comment type="catalytic activity">
    <reaction evidence="28">
        <text>N(6)-[(R)-dihydrolipoyl]-L-lysyl-[protein] + 2-methylpropanoyl-CoA = N(6)-[(R)-S(8)-2-methylpropanoyldihydrolipoyl]-L-lysyl-[protein] + CoA</text>
        <dbReference type="Rhea" id="RHEA:18865"/>
        <dbReference type="Rhea" id="RHEA-COMP:10475"/>
        <dbReference type="Rhea" id="RHEA-COMP:10497"/>
        <dbReference type="ChEBI" id="CHEBI:57287"/>
        <dbReference type="ChEBI" id="CHEBI:57338"/>
        <dbReference type="ChEBI" id="CHEBI:83100"/>
        <dbReference type="ChEBI" id="CHEBI:83142"/>
        <dbReference type="EC" id="2.3.1.168"/>
    </reaction>
    <physiologicalReaction direction="left-to-right" evidence="28">
        <dbReference type="Rhea" id="RHEA:18866"/>
    </physiologicalReaction>
</comment>
<evidence type="ECO:0000256" key="23">
    <source>
        <dbReference type="ARBA" id="ARBA00038880"/>
    </source>
</evidence>
<evidence type="ECO:0000256" key="1">
    <source>
        <dbReference type="ARBA" id="ARBA00001938"/>
    </source>
</evidence>
<dbReference type="GO" id="GO:0005524">
    <property type="term" value="F:ATP binding"/>
    <property type="evidence" value="ECO:0007669"/>
    <property type="project" value="UniProtKB-KW"/>
</dbReference>
<feature type="compositionally biased region" description="Polar residues" evidence="31">
    <location>
        <begin position="187"/>
        <end position="199"/>
    </location>
</feature>
<dbReference type="InterPro" id="IPR016161">
    <property type="entry name" value="Ald_DH/histidinol_DH"/>
</dbReference>
<keyword evidence="20" id="KW-0012">Acyltransferase</keyword>
<evidence type="ECO:0000256" key="9">
    <source>
        <dbReference type="ARBA" id="ARBA00012884"/>
    </source>
</evidence>
<dbReference type="FunFam" id="2.40.50.100:FF:000013">
    <property type="entry name" value="Dihydrolipoamide acetyltransferase component of pyruvate dehydrogenase complex"/>
    <property type="match status" value="1"/>
</dbReference>
<dbReference type="GO" id="GO:0005759">
    <property type="term" value="C:mitochondrial matrix"/>
    <property type="evidence" value="ECO:0007669"/>
    <property type="project" value="UniProtKB-SubCell"/>
</dbReference>
<dbReference type="InterPro" id="IPR001078">
    <property type="entry name" value="2-oxoacid_DH_actylTfrase"/>
</dbReference>
<dbReference type="GO" id="GO:0005829">
    <property type="term" value="C:cytosol"/>
    <property type="evidence" value="ECO:0007669"/>
    <property type="project" value="UniProtKB-ARBA"/>
</dbReference>
<dbReference type="InterPro" id="IPR023213">
    <property type="entry name" value="CAT-like_dom_sf"/>
</dbReference>
<dbReference type="GO" id="GO:0043754">
    <property type="term" value="F:dihydrolipoamide branched chain acyltransferase activity"/>
    <property type="evidence" value="ECO:0007669"/>
    <property type="project" value="UniProtKB-EC"/>
</dbReference>
<dbReference type="SUPFAM" id="SSF47005">
    <property type="entry name" value="Peripheral subunit-binding domain of 2-oxo acid dehydrogenase complex"/>
    <property type="match status" value="1"/>
</dbReference>
<evidence type="ECO:0000256" key="10">
    <source>
        <dbReference type="ARBA" id="ARBA00022679"/>
    </source>
</evidence>
<feature type="domain" description="Peripheral subunit-binding (PSBD)" evidence="33">
    <location>
        <begin position="147"/>
        <end position="184"/>
    </location>
</feature>
<evidence type="ECO:0000256" key="26">
    <source>
        <dbReference type="ARBA" id="ARBA00048090"/>
    </source>
</evidence>
<evidence type="ECO:0000313" key="34">
    <source>
        <dbReference type="EMBL" id="RMY46309.1"/>
    </source>
</evidence>
<evidence type="ECO:0000256" key="29">
    <source>
        <dbReference type="PROSITE-ProRule" id="PRU10007"/>
    </source>
</evidence>
<evidence type="ECO:0000256" key="5">
    <source>
        <dbReference type="ARBA" id="ARBA00007317"/>
    </source>
</evidence>
<dbReference type="Gene3D" id="3.40.50.300">
    <property type="entry name" value="P-loop containing nucleotide triphosphate hydrolases"/>
    <property type="match status" value="1"/>
</dbReference>
<evidence type="ECO:0000256" key="13">
    <source>
        <dbReference type="ARBA" id="ARBA00022823"/>
    </source>
</evidence>
<dbReference type="CDD" id="cd06849">
    <property type="entry name" value="lipoyl_domain"/>
    <property type="match status" value="1"/>
</dbReference>
<dbReference type="FunFam" id="4.10.320.10:FF:000002">
    <property type="entry name" value="Dihydrolipoamide acetyltransferase component of pyruvate dehydrogenase complex"/>
    <property type="match status" value="1"/>
</dbReference>
<dbReference type="Pfam" id="PF02817">
    <property type="entry name" value="E3_binding"/>
    <property type="match status" value="1"/>
</dbReference>
<dbReference type="FunFam" id="3.40.309.10:FF:000005">
    <property type="entry name" value="1-pyrroline-5-carboxylate dehydrogenase 1"/>
    <property type="match status" value="1"/>
</dbReference>
<dbReference type="InterPro" id="IPR003016">
    <property type="entry name" value="2-oxoA_DH_lipoyl-BS"/>
</dbReference>
<name>A0A3M7C2M2_HORWE</name>
<keyword evidence="15" id="KW-0809">Transit peptide</keyword>
<dbReference type="CDD" id="cd07123">
    <property type="entry name" value="ALDH_F4-17_P5CDH"/>
    <property type="match status" value="1"/>
</dbReference>
<evidence type="ECO:0000256" key="3">
    <source>
        <dbReference type="ARBA" id="ARBA00004786"/>
    </source>
</evidence>
<dbReference type="NCBIfam" id="TIGR01313">
    <property type="entry name" value="therm_gnt_kin"/>
    <property type="match status" value="1"/>
</dbReference>
<dbReference type="PROSITE" id="PS00687">
    <property type="entry name" value="ALDEHYDE_DEHYDR_GLU"/>
    <property type="match status" value="1"/>
</dbReference>
<dbReference type="Pfam" id="PF13671">
    <property type="entry name" value="AAA_33"/>
    <property type="match status" value="1"/>
</dbReference>
<evidence type="ECO:0000256" key="8">
    <source>
        <dbReference type="ARBA" id="ARBA00012054"/>
    </source>
</evidence>
<dbReference type="PROSITE" id="PS00189">
    <property type="entry name" value="LIPOYL"/>
    <property type="match status" value="1"/>
</dbReference>
<dbReference type="Gene3D" id="3.40.605.10">
    <property type="entry name" value="Aldehyde Dehydrogenase, Chain A, domain 1"/>
    <property type="match status" value="1"/>
</dbReference>
<dbReference type="NCBIfam" id="TIGR01236">
    <property type="entry name" value="D1pyr5carbox1"/>
    <property type="match status" value="1"/>
</dbReference>
<comment type="similarity">
    <text evidence="7 30">Belongs to the aldehyde dehydrogenase family.</text>
</comment>
<dbReference type="Gene3D" id="4.10.320.10">
    <property type="entry name" value="E3-binding domain"/>
    <property type="match status" value="1"/>
</dbReference>
<dbReference type="Gene3D" id="2.40.50.100">
    <property type="match status" value="1"/>
</dbReference>
<comment type="catalytic activity">
    <reaction evidence="27">
        <text>L-glutamate 5-semialdehyde + NAD(+) + H2O = L-glutamate + NADH + 2 H(+)</text>
        <dbReference type="Rhea" id="RHEA:30235"/>
        <dbReference type="ChEBI" id="CHEBI:15377"/>
        <dbReference type="ChEBI" id="CHEBI:15378"/>
        <dbReference type="ChEBI" id="CHEBI:29985"/>
        <dbReference type="ChEBI" id="CHEBI:57540"/>
        <dbReference type="ChEBI" id="CHEBI:57945"/>
        <dbReference type="ChEBI" id="CHEBI:58066"/>
        <dbReference type="EC" id="1.2.1.88"/>
    </reaction>
</comment>
<organism evidence="34 35">
    <name type="scientific">Hortaea werneckii</name>
    <name type="common">Black yeast</name>
    <name type="synonym">Cladosporium werneckii</name>
    <dbReference type="NCBI Taxonomy" id="91943"/>
    <lineage>
        <taxon>Eukaryota</taxon>
        <taxon>Fungi</taxon>
        <taxon>Dikarya</taxon>
        <taxon>Ascomycota</taxon>
        <taxon>Pezizomycotina</taxon>
        <taxon>Dothideomycetes</taxon>
        <taxon>Dothideomycetidae</taxon>
        <taxon>Mycosphaerellales</taxon>
        <taxon>Teratosphaeriaceae</taxon>
        <taxon>Hortaea</taxon>
    </lineage>
</organism>
<dbReference type="Pfam" id="PF00198">
    <property type="entry name" value="2-oxoacid_dh"/>
    <property type="match status" value="1"/>
</dbReference>
<keyword evidence="17" id="KW-0520">NAD</keyword>
<evidence type="ECO:0000256" key="27">
    <source>
        <dbReference type="ARBA" id="ARBA00048142"/>
    </source>
</evidence>
<dbReference type="EC" id="2.7.1.12" evidence="8"/>
<reference evidence="34 35" key="1">
    <citation type="journal article" date="2018" name="BMC Genomics">
        <title>Genomic evidence for intraspecific hybridization in a clonal and extremely halotolerant yeast.</title>
        <authorList>
            <person name="Gostincar C."/>
            <person name="Stajich J.E."/>
            <person name="Zupancic J."/>
            <person name="Zalar P."/>
            <person name="Gunde-Cimerman N."/>
        </authorList>
    </citation>
    <scope>NUCLEOTIDE SEQUENCE [LARGE SCALE GENOMIC DNA]</scope>
    <source>
        <strain evidence="34 35">EXF-10513</strain>
    </source>
</reference>
<evidence type="ECO:0000259" key="33">
    <source>
        <dbReference type="PROSITE" id="PS51826"/>
    </source>
</evidence>
<evidence type="ECO:0000256" key="25">
    <source>
        <dbReference type="ARBA" id="ARBA00042008"/>
    </source>
</evidence>
<evidence type="ECO:0000256" key="17">
    <source>
        <dbReference type="ARBA" id="ARBA00023027"/>
    </source>
</evidence>
<comment type="catalytic activity">
    <reaction evidence="26">
        <text>D-gluconate + ATP = 6-phospho-D-gluconate + ADP + H(+)</text>
        <dbReference type="Rhea" id="RHEA:19433"/>
        <dbReference type="ChEBI" id="CHEBI:15378"/>
        <dbReference type="ChEBI" id="CHEBI:18391"/>
        <dbReference type="ChEBI" id="CHEBI:30616"/>
        <dbReference type="ChEBI" id="CHEBI:58759"/>
        <dbReference type="ChEBI" id="CHEBI:456216"/>
        <dbReference type="EC" id="2.7.1.12"/>
    </reaction>
</comment>
<comment type="cofactor">
    <cofactor evidence="1">
        <name>(R)-lipoate</name>
        <dbReference type="ChEBI" id="CHEBI:83088"/>
    </cofactor>
</comment>
<dbReference type="GO" id="GO:0003842">
    <property type="term" value="F:L-glutamate gamma-semialdehyde dehydrogenase activity"/>
    <property type="evidence" value="ECO:0007669"/>
    <property type="project" value="UniProtKB-EC"/>
</dbReference>
<evidence type="ECO:0000256" key="31">
    <source>
        <dbReference type="SAM" id="MobiDB-lite"/>
    </source>
</evidence>
<keyword evidence="13" id="KW-0450">Lipoyl</keyword>
<dbReference type="VEuPathDB" id="FungiDB:BTJ68_10814"/>
<dbReference type="Pfam" id="PF00364">
    <property type="entry name" value="Biotin_lipoyl"/>
    <property type="match status" value="1"/>
</dbReference>
<evidence type="ECO:0000256" key="22">
    <source>
        <dbReference type="ARBA" id="ARBA00032259"/>
    </source>
</evidence>
<evidence type="ECO:0000256" key="24">
    <source>
        <dbReference type="ARBA" id="ARBA00039275"/>
    </source>
</evidence>
<feature type="region of interest" description="Disordered" evidence="31">
    <location>
        <begin position="182"/>
        <end position="208"/>
    </location>
</feature>
<dbReference type="Gene3D" id="3.30.559.10">
    <property type="entry name" value="Chloramphenicol acetyltransferase-like domain"/>
    <property type="match status" value="1"/>
</dbReference>
<dbReference type="InterPro" id="IPR016163">
    <property type="entry name" value="Ald_DH_C"/>
</dbReference>
<dbReference type="EMBL" id="QWIO01003198">
    <property type="protein sequence ID" value="RMY46309.1"/>
    <property type="molecule type" value="Genomic_DNA"/>
</dbReference>
<feature type="compositionally biased region" description="Polar residues" evidence="31">
    <location>
        <begin position="123"/>
        <end position="141"/>
    </location>
</feature>
<dbReference type="PANTHER" id="PTHR42862">
    <property type="entry name" value="DELTA-1-PYRROLINE-5-CARBOXYLATE DEHYDROGENASE 1, ISOFORM A-RELATED"/>
    <property type="match status" value="1"/>
</dbReference>
<dbReference type="InterPro" id="IPR011053">
    <property type="entry name" value="Single_hybrid_motif"/>
</dbReference>
<evidence type="ECO:0000256" key="15">
    <source>
        <dbReference type="ARBA" id="ARBA00022946"/>
    </source>
</evidence>
<dbReference type="EC" id="1.2.1.88" evidence="9"/>
<evidence type="ECO:0000256" key="11">
    <source>
        <dbReference type="ARBA" id="ARBA00022741"/>
    </source>
</evidence>
<keyword evidence="12" id="KW-0418">Kinase</keyword>
<dbReference type="InterPro" id="IPR015590">
    <property type="entry name" value="Aldehyde_DH_dom"/>
</dbReference>
<dbReference type="InterPro" id="IPR006001">
    <property type="entry name" value="Therm_gnt_kin"/>
</dbReference>
<dbReference type="InterPro" id="IPR004167">
    <property type="entry name" value="PSBD"/>
</dbReference>
<evidence type="ECO:0000256" key="19">
    <source>
        <dbReference type="ARBA" id="ARBA00023128"/>
    </source>
</evidence>
<dbReference type="GO" id="GO:0046316">
    <property type="term" value="F:gluconokinase activity"/>
    <property type="evidence" value="ECO:0007669"/>
    <property type="project" value="UniProtKB-EC"/>
</dbReference>
<evidence type="ECO:0000256" key="2">
    <source>
        <dbReference type="ARBA" id="ARBA00004305"/>
    </source>
</evidence>
<dbReference type="SUPFAM" id="SSF52540">
    <property type="entry name" value="P-loop containing nucleoside triphosphate hydrolases"/>
    <property type="match status" value="1"/>
</dbReference>
<evidence type="ECO:0000256" key="16">
    <source>
        <dbReference type="ARBA" id="ARBA00023002"/>
    </source>
</evidence>
<evidence type="ECO:0000256" key="30">
    <source>
        <dbReference type="RuleBase" id="RU003345"/>
    </source>
</evidence>
<comment type="similarity">
    <text evidence="6">Belongs to the gluconokinase GntK/GntV family.</text>
</comment>